<keyword evidence="1" id="KW-0808">Transferase</keyword>
<dbReference type="HOGENOM" id="CLU_013985_18_0_12"/>
<dbReference type="PANTHER" id="PTHR43420:SF47">
    <property type="entry name" value="N-ACETYLTRANSFERASE DOMAIN-CONTAINING PROTEIN"/>
    <property type="match status" value="1"/>
</dbReference>
<name>E1R9T9_SEDSS</name>
<dbReference type="RefSeq" id="WP_013256714.1">
    <property type="nucleotide sequence ID" value="NC_014364.1"/>
</dbReference>
<dbReference type="InterPro" id="IPR050680">
    <property type="entry name" value="YpeA/RimI_acetyltransf"/>
</dbReference>
<evidence type="ECO:0000256" key="2">
    <source>
        <dbReference type="ARBA" id="ARBA00023315"/>
    </source>
</evidence>
<evidence type="ECO:0000259" key="3">
    <source>
        <dbReference type="PROSITE" id="PS51186"/>
    </source>
</evidence>
<proteinExistence type="predicted"/>
<evidence type="ECO:0000313" key="4">
    <source>
        <dbReference type="EMBL" id="ADK83258.1"/>
    </source>
</evidence>
<evidence type="ECO:0000256" key="1">
    <source>
        <dbReference type="ARBA" id="ARBA00022679"/>
    </source>
</evidence>
<keyword evidence="5" id="KW-1185">Reference proteome</keyword>
<dbReference type="OrthoDB" id="7205533at2"/>
<protein>
    <submittedName>
        <fullName evidence="4">GCN5-related N-acetyltransferase</fullName>
    </submittedName>
</protein>
<feature type="domain" description="N-acetyltransferase" evidence="3">
    <location>
        <begin position="1"/>
        <end position="170"/>
    </location>
</feature>
<accession>E1R9T9</accession>
<dbReference type="AlphaFoldDB" id="E1R9T9"/>
<dbReference type="InterPro" id="IPR016181">
    <property type="entry name" value="Acyl_CoA_acyltransferase"/>
</dbReference>
<dbReference type="KEGG" id="ssm:Spirs_4182"/>
<dbReference type="EMBL" id="CP002116">
    <property type="protein sequence ID" value="ADK83258.1"/>
    <property type="molecule type" value="Genomic_DNA"/>
</dbReference>
<dbReference type="CDD" id="cd04301">
    <property type="entry name" value="NAT_SF"/>
    <property type="match status" value="1"/>
</dbReference>
<sequence length="170" mass="20200">MEILKCDESFTETLVAIGKKTYFDTFGSMNTEETMRRYLEEAFNPERIRQELKNPISQFYLLCENQKTVAYFKINFAPAQTDINDPESLELERIYVIKGFKGRGIGRLMIEKTEEIARNAGCRYIWLGVWEKNKSAIAFYKRNGFIRFNEHFFRMGDELQKDYLLRKDIN</sequence>
<dbReference type="InterPro" id="IPR000182">
    <property type="entry name" value="GNAT_dom"/>
</dbReference>
<dbReference type="Pfam" id="PF00583">
    <property type="entry name" value="Acetyltransf_1"/>
    <property type="match status" value="1"/>
</dbReference>
<gene>
    <name evidence="4" type="ordered locus">Spirs_4182</name>
</gene>
<dbReference type="Proteomes" id="UP000002318">
    <property type="component" value="Chromosome"/>
</dbReference>
<dbReference type="SUPFAM" id="SSF55729">
    <property type="entry name" value="Acyl-CoA N-acyltransferases (Nat)"/>
    <property type="match status" value="1"/>
</dbReference>
<dbReference type="eggNOG" id="COG0456">
    <property type="taxonomic scope" value="Bacteria"/>
</dbReference>
<evidence type="ECO:0000313" key="5">
    <source>
        <dbReference type="Proteomes" id="UP000002318"/>
    </source>
</evidence>
<keyword evidence="2" id="KW-0012">Acyltransferase</keyword>
<dbReference type="PANTHER" id="PTHR43420">
    <property type="entry name" value="ACETYLTRANSFERASE"/>
    <property type="match status" value="1"/>
</dbReference>
<dbReference type="Gene3D" id="3.40.630.30">
    <property type="match status" value="1"/>
</dbReference>
<dbReference type="PROSITE" id="PS51186">
    <property type="entry name" value="GNAT"/>
    <property type="match status" value="1"/>
</dbReference>
<dbReference type="STRING" id="573413.Spirs_4182"/>
<dbReference type="GO" id="GO:0016747">
    <property type="term" value="F:acyltransferase activity, transferring groups other than amino-acyl groups"/>
    <property type="evidence" value="ECO:0007669"/>
    <property type="project" value="InterPro"/>
</dbReference>
<organism evidence="4 5">
    <name type="scientific">Sediminispirochaeta smaragdinae (strain DSM 11293 / JCM 15392 / SEBR 4228)</name>
    <name type="common">Spirochaeta smaragdinae</name>
    <dbReference type="NCBI Taxonomy" id="573413"/>
    <lineage>
        <taxon>Bacteria</taxon>
        <taxon>Pseudomonadati</taxon>
        <taxon>Spirochaetota</taxon>
        <taxon>Spirochaetia</taxon>
        <taxon>Spirochaetales</taxon>
        <taxon>Spirochaetaceae</taxon>
        <taxon>Sediminispirochaeta</taxon>
    </lineage>
</organism>
<reference evidence="4 5" key="1">
    <citation type="journal article" date="2010" name="Stand. Genomic Sci.">
        <title>Complete genome sequence of Spirochaeta smaragdinae type strain (SEBR 4228).</title>
        <authorList>
            <person name="Mavromatis K."/>
            <person name="Yasawong M."/>
            <person name="Chertkov O."/>
            <person name="Lapidus A."/>
            <person name="Lucas S."/>
            <person name="Nolan M."/>
            <person name="Del Rio T.G."/>
            <person name="Tice H."/>
            <person name="Cheng J.F."/>
            <person name="Pitluck S."/>
            <person name="Liolios K."/>
            <person name="Ivanova N."/>
            <person name="Tapia R."/>
            <person name="Han C."/>
            <person name="Bruce D."/>
            <person name="Goodwin L."/>
            <person name="Pati A."/>
            <person name="Chen A."/>
            <person name="Palaniappan K."/>
            <person name="Land M."/>
            <person name="Hauser L."/>
            <person name="Chang Y.J."/>
            <person name="Jeffries C.D."/>
            <person name="Detter J.C."/>
            <person name="Rohde M."/>
            <person name="Brambilla E."/>
            <person name="Spring S."/>
            <person name="Goker M."/>
            <person name="Sikorski J."/>
            <person name="Woyke T."/>
            <person name="Bristow J."/>
            <person name="Eisen J.A."/>
            <person name="Markowitz V."/>
            <person name="Hugenholtz P."/>
            <person name="Klenk H.P."/>
            <person name="Kyrpides N.C."/>
        </authorList>
    </citation>
    <scope>NUCLEOTIDE SEQUENCE [LARGE SCALE GENOMIC DNA]</scope>
    <source>
        <strain evidence="5">DSM 11293 / JCM 15392 / SEBR 4228</strain>
    </source>
</reference>